<evidence type="ECO:0000259" key="8">
    <source>
        <dbReference type="Pfam" id="PF07992"/>
    </source>
</evidence>
<sequence length="478" mass="51069">MATHYDVIVLGSGQSGNPVAKGFAKAGHKTAVIERTSLGGTCVNVGCTPTKTMIASGRAAYMTRRGKDYGVLTGSGSVEIDMARVRQRKRAIVEQWNSGSAKGLNAAGVHVIMGDGSFVGDKKLKVVLNDGGEKEVSANKIFINVGERPLIPDISGLGDIDSARVLNSTSIMELGEVPQHLVVLGGGYIGLEFGQLFRRLGSEVTIIQRSKQLVPREDADVAECLLEILRQDGITIHLSSAVDSISASEDTETFFTVNFKTTDGEKQVSGSHLLLATGRVPNTDTLNLSGVGIKTTPKGHIVVDNQLKTTASDVYAIGDCHGGAAFTHMSYDDSRIIRTNLIPEAMSSTTPAMPTTQASISRVLTPYVMYTDPQLGHVGLHARDLANSKREVKIAKMPMSYVARALETAEPRGMMKAAVDAKTGEILGFTCLGLEGGEIMSIVQTAMMGNLKWWDLEAAVYAHPTLAESLNNLWGHLE</sequence>
<name>A0A8H4K1Y7_9HYPO</name>
<dbReference type="SUPFAM" id="SSF55424">
    <property type="entry name" value="FAD/NAD-linked reductases, dimerisation (C-terminal) domain"/>
    <property type="match status" value="1"/>
</dbReference>
<dbReference type="Pfam" id="PF07992">
    <property type="entry name" value="Pyr_redox_2"/>
    <property type="match status" value="1"/>
</dbReference>
<evidence type="ECO:0000256" key="5">
    <source>
        <dbReference type="PIRSR" id="PIRSR000350-3"/>
    </source>
</evidence>
<comment type="caution">
    <text evidence="9">The sequence shown here is derived from an EMBL/GenBank/DDBJ whole genome shotgun (WGS) entry which is preliminary data.</text>
</comment>
<feature type="disulfide bond" description="Redox-active" evidence="6">
    <location>
        <begin position="42"/>
        <end position="47"/>
    </location>
</feature>
<keyword evidence="10" id="KW-1185">Reference proteome</keyword>
<evidence type="ECO:0000313" key="10">
    <source>
        <dbReference type="Proteomes" id="UP000605986"/>
    </source>
</evidence>
<dbReference type="SUPFAM" id="SSF51905">
    <property type="entry name" value="FAD/NAD(P)-binding domain"/>
    <property type="match status" value="1"/>
</dbReference>
<feature type="active site" description="Proton acceptor" evidence="4">
    <location>
        <position position="463"/>
    </location>
</feature>
<evidence type="ECO:0000256" key="2">
    <source>
        <dbReference type="ARBA" id="ARBA00022630"/>
    </source>
</evidence>
<feature type="domain" description="FAD/NAD(P)-binding" evidence="8">
    <location>
        <begin position="5"/>
        <end position="330"/>
    </location>
</feature>
<comment type="cofactor">
    <cofactor evidence="5">
        <name>FAD</name>
        <dbReference type="ChEBI" id="CHEBI:57692"/>
    </cofactor>
    <text evidence="5">Binds 1 FAD per subunit.</text>
</comment>
<evidence type="ECO:0008006" key="11">
    <source>
        <dbReference type="Google" id="ProtNLM"/>
    </source>
</evidence>
<proteinExistence type="inferred from homology"/>
<evidence type="ECO:0000313" key="9">
    <source>
        <dbReference type="EMBL" id="KAF4441233.1"/>
    </source>
</evidence>
<dbReference type="OrthoDB" id="361797at2759"/>
<dbReference type="PRINTS" id="PR00368">
    <property type="entry name" value="FADPNR"/>
</dbReference>
<dbReference type="PIRSF" id="PIRSF000350">
    <property type="entry name" value="Mercury_reductase_MerA"/>
    <property type="match status" value="1"/>
</dbReference>
<protein>
    <recommendedName>
        <fullName evidence="11">Mercuric reductase</fullName>
    </recommendedName>
</protein>
<reference evidence="9" key="1">
    <citation type="submission" date="2020-01" db="EMBL/GenBank/DDBJ databases">
        <title>Identification and distribution of gene clusters putatively required for synthesis of sphingolipid metabolism inhibitors in phylogenetically diverse species of the filamentous fungus Fusarium.</title>
        <authorList>
            <person name="Kim H.-S."/>
            <person name="Busman M."/>
            <person name="Brown D.W."/>
            <person name="Divon H."/>
            <person name="Uhlig S."/>
            <person name="Proctor R.H."/>
        </authorList>
    </citation>
    <scope>NUCLEOTIDE SEQUENCE</scope>
    <source>
        <strain evidence="9">NRRL 53441</strain>
    </source>
</reference>
<evidence type="ECO:0000256" key="3">
    <source>
        <dbReference type="ARBA" id="ARBA00022827"/>
    </source>
</evidence>
<evidence type="ECO:0000259" key="7">
    <source>
        <dbReference type="Pfam" id="PF02852"/>
    </source>
</evidence>
<gene>
    <name evidence="9" type="ORF">F53441_12082</name>
</gene>
<dbReference type="AlphaFoldDB" id="A0A8H4K1Y7"/>
<dbReference type="InterPro" id="IPR001100">
    <property type="entry name" value="Pyr_nuc-diS_OxRdtase"/>
</dbReference>
<feature type="domain" description="Pyridine nucleotide-disulphide oxidoreductase dimerisation" evidence="7">
    <location>
        <begin position="365"/>
        <end position="471"/>
    </location>
</feature>
<keyword evidence="5" id="KW-0520">NAD</keyword>
<dbReference type="Gene3D" id="3.30.390.30">
    <property type="match status" value="1"/>
</dbReference>
<keyword evidence="2" id="KW-0285">Flavoprotein</keyword>
<dbReference type="InterPro" id="IPR036188">
    <property type="entry name" value="FAD/NAD-bd_sf"/>
</dbReference>
<dbReference type="GO" id="GO:0003955">
    <property type="term" value="F:NAD(P)H dehydrogenase (quinone) activity"/>
    <property type="evidence" value="ECO:0007669"/>
    <property type="project" value="TreeGrafter"/>
</dbReference>
<dbReference type="InterPro" id="IPR016156">
    <property type="entry name" value="FAD/NAD-linked_Rdtase_dimer_sf"/>
</dbReference>
<dbReference type="PRINTS" id="PR00411">
    <property type="entry name" value="PNDRDTASEI"/>
</dbReference>
<feature type="binding site" evidence="5">
    <location>
        <position position="319"/>
    </location>
    <ligand>
        <name>FAD</name>
        <dbReference type="ChEBI" id="CHEBI:57692"/>
    </ligand>
</feature>
<dbReference type="Proteomes" id="UP000605986">
    <property type="component" value="Unassembled WGS sequence"/>
</dbReference>
<dbReference type="InterPro" id="IPR023753">
    <property type="entry name" value="FAD/NAD-binding_dom"/>
</dbReference>
<evidence type="ECO:0000256" key="4">
    <source>
        <dbReference type="PIRSR" id="PIRSR000350-2"/>
    </source>
</evidence>
<keyword evidence="3 5" id="KW-0274">FAD</keyword>
<feature type="binding site" evidence="5">
    <location>
        <begin position="185"/>
        <end position="192"/>
    </location>
    <ligand>
        <name>NAD(+)</name>
        <dbReference type="ChEBI" id="CHEBI:57540"/>
    </ligand>
</feature>
<feature type="binding site" evidence="5">
    <location>
        <position position="51"/>
    </location>
    <ligand>
        <name>FAD</name>
        <dbReference type="ChEBI" id="CHEBI:57692"/>
    </ligand>
</feature>
<dbReference type="InterPro" id="IPR004099">
    <property type="entry name" value="Pyr_nucl-diS_OxRdtase_dimer"/>
</dbReference>
<accession>A0A8H4K1Y7</accession>
<organism evidence="9 10">
    <name type="scientific">Fusarium austroafricanum</name>
    <dbReference type="NCBI Taxonomy" id="2364996"/>
    <lineage>
        <taxon>Eukaryota</taxon>
        <taxon>Fungi</taxon>
        <taxon>Dikarya</taxon>
        <taxon>Ascomycota</taxon>
        <taxon>Pezizomycotina</taxon>
        <taxon>Sordariomycetes</taxon>
        <taxon>Hypocreomycetidae</taxon>
        <taxon>Hypocreales</taxon>
        <taxon>Nectriaceae</taxon>
        <taxon>Fusarium</taxon>
        <taxon>Fusarium concolor species complex</taxon>
    </lineage>
</organism>
<evidence type="ECO:0000256" key="6">
    <source>
        <dbReference type="PIRSR" id="PIRSR000350-4"/>
    </source>
</evidence>
<evidence type="ECO:0000256" key="1">
    <source>
        <dbReference type="ARBA" id="ARBA00007532"/>
    </source>
</evidence>
<dbReference type="Pfam" id="PF02852">
    <property type="entry name" value="Pyr_redox_dim"/>
    <property type="match status" value="1"/>
</dbReference>
<dbReference type="EMBL" id="JAADJG010000625">
    <property type="protein sequence ID" value="KAF4441233.1"/>
    <property type="molecule type" value="Genomic_DNA"/>
</dbReference>
<feature type="binding site" evidence="5">
    <location>
        <position position="278"/>
    </location>
    <ligand>
        <name>NAD(+)</name>
        <dbReference type="ChEBI" id="CHEBI:57540"/>
    </ligand>
</feature>
<feature type="binding site" evidence="5">
    <location>
        <position position="116"/>
    </location>
    <ligand>
        <name>FAD</name>
        <dbReference type="ChEBI" id="CHEBI:57692"/>
    </ligand>
</feature>
<dbReference type="PANTHER" id="PTHR43014">
    <property type="entry name" value="MERCURIC REDUCTASE"/>
    <property type="match status" value="1"/>
</dbReference>
<dbReference type="Gene3D" id="3.50.50.60">
    <property type="entry name" value="FAD/NAD(P)-binding domain"/>
    <property type="match status" value="2"/>
</dbReference>
<dbReference type="PANTHER" id="PTHR43014:SF2">
    <property type="entry name" value="MERCURIC REDUCTASE"/>
    <property type="match status" value="1"/>
</dbReference>
<keyword evidence="5" id="KW-0547">Nucleotide-binding</keyword>
<comment type="similarity">
    <text evidence="1">Belongs to the class-I pyridine nucleotide-disulfide oxidoreductase family.</text>
</comment>
<dbReference type="GO" id="GO:0050660">
    <property type="term" value="F:flavin adenine dinucleotide binding"/>
    <property type="evidence" value="ECO:0007669"/>
    <property type="project" value="TreeGrafter"/>
</dbReference>